<sequence>MVHSHRMKCEEPDQKKAQRIEEIALFPV</sequence>
<reference evidence="1" key="1">
    <citation type="journal article" date="2019" name="Sci. Rep.">
        <title>Draft genome of Tanacetum cinerariifolium, the natural source of mosquito coil.</title>
        <authorList>
            <person name="Yamashiro T."/>
            <person name="Shiraishi A."/>
            <person name="Satake H."/>
            <person name="Nakayama K."/>
        </authorList>
    </citation>
    <scope>NUCLEOTIDE SEQUENCE</scope>
</reference>
<evidence type="ECO:0000313" key="1">
    <source>
        <dbReference type="EMBL" id="GFD13099.1"/>
    </source>
</evidence>
<name>A0A699TVM3_TANCI</name>
<proteinExistence type="predicted"/>
<organism evidence="1">
    <name type="scientific">Tanacetum cinerariifolium</name>
    <name type="common">Dalmatian daisy</name>
    <name type="synonym">Chrysanthemum cinerariifolium</name>
    <dbReference type="NCBI Taxonomy" id="118510"/>
    <lineage>
        <taxon>Eukaryota</taxon>
        <taxon>Viridiplantae</taxon>
        <taxon>Streptophyta</taxon>
        <taxon>Embryophyta</taxon>
        <taxon>Tracheophyta</taxon>
        <taxon>Spermatophyta</taxon>
        <taxon>Magnoliopsida</taxon>
        <taxon>eudicotyledons</taxon>
        <taxon>Gunneridae</taxon>
        <taxon>Pentapetalae</taxon>
        <taxon>asterids</taxon>
        <taxon>campanulids</taxon>
        <taxon>Asterales</taxon>
        <taxon>Asteraceae</taxon>
        <taxon>Asteroideae</taxon>
        <taxon>Anthemideae</taxon>
        <taxon>Anthemidinae</taxon>
        <taxon>Tanacetum</taxon>
    </lineage>
</organism>
<dbReference type="EMBL" id="BKCJ011270192">
    <property type="protein sequence ID" value="GFD13099.1"/>
    <property type="molecule type" value="Genomic_DNA"/>
</dbReference>
<comment type="caution">
    <text evidence="1">The sequence shown here is derived from an EMBL/GenBank/DDBJ whole genome shotgun (WGS) entry which is preliminary data.</text>
</comment>
<dbReference type="AlphaFoldDB" id="A0A699TVM3"/>
<protein>
    <submittedName>
        <fullName evidence="1">Uncharacterized protein</fullName>
    </submittedName>
</protein>
<gene>
    <name evidence="1" type="ORF">Tci_885068</name>
</gene>
<feature type="non-terminal residue" evidence="1">
    <location>
        <position position="28"/>
    </location>
</feature>
<accession>A0A699TVM3</accession>